<accession>A0A6G1I2D6</accession>
<dbReference type="InterPro" id="IPR018554">
    <property type="entry name" value="FRQ"/>
</dbReference>
<feature type="compositionally biased region" description="Acidic residues" evidence="2">
    <location>
        <begin position="889"/>
        <end position="904"/>
    </location>
</feature>
<feature type="region of interest" description="Disordered" evidence="2">
    <location>
        <begin position="636"/>
        <end position="679"/>
    </location>
</feature>
<dbReference type="GO" id="GO:0005634">
    <property type="term" value="C:nucleus"/>
    <property type="evidence" value="ECO:0007669"/>
    <property type="project" value="InterPro"/>
</dbReference>
<dbReference type="EMBL" id="ML996691">
    <property type="protein sequence ID" value="KAF2402458.1"/>
    <property type="molecule type" value="Genomic_DNA"/>
</dbReference>
<dbReference type="GO" id="GO:0006355">
    <property type="term" value="P:regulation of DNA-templated transcription"/>
    <property type="evidence" value="ECO:0007669"/>
    <property type="project" value="InterPro"/>
</dbReference>
<feature type="compositionally biased region" description="Polar residues" evidence="2">
    <location>
        <begin position="759"/>
        <end position="774"/>
    </location>
</feature>
<evidence type="ECO:0000256" key="2">
    <source>
        <dbReference type="SAM" id="MobiDB-lite"/>
    </source>
</evidence>
<feature type="compositionally biased region" description="Low complexity" evidence="2">
    <location>
        <begin position="302"/>
        <end position="315"/>
    </location>
</feature>
<feature type="compositionally biased region" description="Basic and acidic residues" evidence="2">
    <location>
        <begin position="529"/>
        <end position="540"/>
    </location>
</feature>
<evidence type="ECO:0008006" key="5">
    <source>
        <dbReference type="Google" id="ProtNLM"/>
    </source>
</evidence>
<feature type="region of interest" description="Disordered" evidence="2">
    <location>
        <begin position="288"/>
        <end position="316"/>
    </location>
</feature>
<protein>
    <recommendedName>
        <fullName evidence="5">Frequency clock protein</fullName>
    </recommendedName>
</protein>
<feature type="region of interest" description="Disordered" evidence="2">
    <location>
        <begin position="358"/>
        <end position="378"/>
    </location>
</feature>
<gene>
    <name evidence="3" type="ORF">EJ06DRAFT_474125</name>
</gene>
<feature type="region of interest" description="Disordered" evidence="2">
    <location>
        <begin position="752"/>
        <end position="786"/>
    </location>
</feature>
<feature type="compositionally biased region" description="Basic and acidic residues" evidence="2">
    <location>
        <begin position="916"/>
        <end position="927"/>
    </location>
</feature>
<feature type="region of interest" description="Disordered" evidence="2">
    <location>
        <begin position="409"/>
        <end position="463"/>
    </location>
</feature>
<organism evidence="3 4">
    <name type="scientific">Trichodelitschia bisporula</name>
    <dbReference type="NCBI Taxonomy" id="703511"/>
    <lineage>
        <taxon>Eukaryota</taxon>
        <taxon>Fungi</taxon>
        <taxon>Dikarya</taxon>
        <taxon>Ascomycota</taxon>
        <taxon>Pezizomycotina</taxon>
        <taxon>Dothideomycetes</taxon>
        <taxon>Dothideomycetes incertae sedis</taxon>
        <taxon>Phaeotrichales</taxon>
        <taxon>Phaeotrichaceae</taxon>
        <taxon>Trichodelitschia</taxon>
    </lineage>
</organism>
<feature type="compositionally biased region" description="Basic residues" evidence="2">
    <location>
        <begin position="45"/>
        <end position="56"/>
    </location>
</feature>
<reference evidence="3" key="1">
    <citation type="journal article" date="2020" name="Stud. Mycol.">
        <title>101 Dothideomycetes genomes: a test case for predicting lifestyles and emergence of pathogens.</title>
        <authorList>
            <person name="Haridas S."/>
            <person name="Albert R."/>
            <person name="Binder M."/>
            <person name="Bloem J."/>
            <person name="Labutti K."/>
            <person name="Salamov A."/>
            <person name="Andreopoulos B."/>
            <person name="Baker S."/>
            <person name="Barry K."/>
            <person name="Bills G."/>
            <person name="Bluhm B."/>
            <person name="Cannon C."/>
            <person name="Castanera R."/>
            <person name="Culley D."/>
            <person name="Daum C."/>
            <person name="Ezra D."/>
            <person name="Gonzalez J."/>
            <person name="Henrissat B."/>
            <person name="Kuo A."/>
            <person name="Liang C."/>
            <person name="Lipzen A."/>
            <person name="Lutzoni F."/>
            <person name="Magnuson J."/>
            <person name="Mondo S."/>
            <person name="Nolan M."/>
            <person name="Ohm R."/>
            <person name="Pangilinan J."/>
            <person name="Park H.-J."/>
            <person name="Ramirez L."/>
            <person name="Alfaro M."/>
            <person name="Sun H."/>
            <person name="Tritt A."/>
            <person name="Yoshinaga Y."/>
            <person name="Zwiers L.-H."/>
            <person name="Turgeon B."/>
            <person name="Goodwin S."/>
            <person name="Spatafora J."/>
            <person name="Crous P."/>
            <person name="Grigoriev I."/>
        </authorList>
    </citation>
    <scope>NUCLEOTIDE SEQUENCE</scope>
    <source>
        <strain evidence="3">CBS 262.69</strain>
    </source>
</reference>
<feature type="coiled-coil region" evidence="1">
    <location>
        <begin position="168"/>
        <end position="195"/>
    </location>
</feature>
<proteinExistence type="predicted"/>
<dbReference type="GO" id="GO:0005737">
    <property type="term" value="C:cytoplasm"/>
    <property type="evidence" value="ECO:0007669"/>
    <property type="project" value="InterPro"/>
</dbReference>
<feature type="region of interest" description="Disordered" evidence="2">
    <location>
        <begin position="529"/>
        <end position="621"/>
    </location>
</feature>
<feature type="compositionally biased region" description="Polar residues" evidence="2">
    <location>
        <begin position="80"/>
        <end position="103"/>
    </location>
</feature>
<dbReference type="OrthoDB" id="2536795at2759"/>
<keyword evidence="4" id="KW-1185">Reference proteome</keyword>
<feature type="compositionally biased region" description="Low complexity" evidence="2">
    <location>
        <begin position="905"/>
        <end position="915"/>
    </location>
</feature>
<feature type="compositionally biased region" description="Pro residues" evidence="2">
    <location>
        <begin position="1"/>
        <end position="10"/>
    </location>
</feature>
<name>A0A6G1I2D6_9PEZI</name>
<evidence type="ECO:0000313" key="3">
    <source>
        <dbReference type="EMBL" id="KAF2402458.1"/>
    </source>
</evidence>
<feature type="compositionally biased region" description="Low complexity" evidence="2">
    <location>
        <begin position="416"/>
        <end position="443"/>
    </location>
</feature>
<evidence type="ECO:0000313" key="4">
    <source>
        <dbReference type="Proteomes" id="UP000799640"/>
    </source>
</evidence>
<dbReference type="Proteomes" id="UP000799640">
    <property type="component" value="Unassembled WGS sequence"/>
</dbReference>
<feature type="region of interest" description="Disordered" evidence="2">
    <location>
        <begin position="225"/>
        <end position="253"/>
    </location>
</feature>
<feature type="compositionally biased region" description="Basic and acidic residues" evidence="2">
    <location>
        <begin position="11"/>
        <end position="20"/>
    </location>
</feature>
<feature type="region of interest" description="Disordered" evidence="2">
    <location>
        <begin position="868"/>
        <end position="1058"/>
    </location>
</feature>
<sequence>MEGQSPPPPGDPRRFIEQHPRRPPAHKSVSLLHTPKDAIPSSQLHPRRQRHGHGHGPKPTPTTLHVNEEPNIEFRPPPQKYTSSGESSNAEKWFEKSNNNVQPGQAALMDNEPPFFLRNSSSSEASPEMNEGRPAHVLPGSSALPYRGAMMNHTETGGSSSEDFRSVIDDLTIQNKKLKRRLKKYEKLHDSHHQQDKLFEIRFHGLPPEKRRELEETLTKFAQNLEETTPPGYPSGNGSVKGSGNGSDRYRSMLKPHLTNSSFTSAKTSAKFGDSAYASLSGGQTSISTAPSGLGSHKKQQSKGSAAAQHQQQQQTIHSYLHDIPRGLLLKNPAAMSEKAKRKLVVRRLEQLFAGKASTLGGHQQPQQQQEVSDSAALADRRAIEASGQLALEEGAREARIMQGAERDALEAPTTGEESPAPSQSSSPENQQQAAEAAEAVPVGQGGEDGSVEQRPTRPLDLDPYRAQVPAENIKYIRHLGFSPPDADTMLPQADGHGWIYLNVLTNMAQLHTISVAPDFVKKAISEHSRKLELSHDGRKVRWRGGKNVTRTSSNGSPGDGEDSPDSLHAAGSGVHGHGKGKRRSELGMTNTDSSNDTLARSEQSGRPTTMDEQPHHHRGQKLDYVPLFSHRLDESHGYHDASDDSMSDWSSPRAPDPGYGAAYSPGFTSSRRTGSPRKRLTVEGPLIFYNQASFITDLSGNPARGGEPAYPASYLRLQTAPLGLAPQPNRQPGSDAKGPLSCRDALATDAMDVDGDAPSTSTSDLEVESLTKQLSRDGSSDDSPVPMEFEASGLGGVHPDDNFSINVRSKREVIDGPVATPSAAAVERARPYSQGIRNVLASKKAVDTAARDPSRHARTFRAEIVSARKRDLPASELPPASFYQFSSPEEDDDDDSLSTEDCDTSSGDDGSPSDDAAHTAHAEPARGKWAPQRVFQGTWSSDSSGSDSEEADEAAAMESEFLPFPMARSPLGLDGDDERVESNLTNGLPGEIPTGSSAATAGGGSGYGSPISLEERAEMLGDGDESMGVGRVPSLKRSRTDDSPPGEGRVSKHERVN</sequence>
<dbReference type="Pfam" id="PF09421">
    <property type="entry name" value="FRQ"/>
    <property type="match status" value="1"/>
</dbReference>
<keyword evidence="1" id="KW-0175">Coiled coil</keyword>
<dbReference type="GO" id="GO:0007623">
    <property type="term" value="P:circadian rhythm"/>
    <property type="evidence" value="ECO:0007669"/>
    <property type="project" value="InterPro"/>
</dbReference>
<feature type="compositionally biased region" description="Polar residues" evidence="2">
    <location>
        <begin position="588"/>
        <end position="612"/>
    </location>
</feature>
<evidence type="ECO:0000256" key="1">
    <source>
        <dbReference type="SAM" id="Coils"/>
    </source>
</evidence>
<dbReference type="AlphaFoldDB" id="A0A6G1I2D6"/>
<feature type="region of interest" description="Disordered" evidence="2">
    <location>
        <begin position="1"/>
        <end position="143"/>
    </location>
</feature>